<dbReference type="InterPro" id="IPR025398">
    <property type="entry name" value="DUF4371"/>
</dbReference>
<keyword evidence="3" id="KW-1185">Reference proteome</keyword>
<evidence type="ECO:0000259" key="1">
    <source>
        <dbReference type="Pfam" id="PF14291"/>
    </source>
</evidence>
<dbReference type="PANTHER" id="PTHR45749:SF23">
    <property type="entry name" value="ZINC FINGER MYM-TYPE PROTEIN 1-LIKE"/>
    <property type="match status" value="1"/>
</dbReference>
<proteinExistence type="predicted"/>
<dbReference type="InterPro" id="IPR012337">
    <property type="entry name" value="RNaseH-like_sf"/>
</dbReference>
<dbReference type="STRING" id="456900.A0A151IJ93"/>
<dbReference type="Proteomes" id="UP000078542">
    <property type="component" value="Unassembled WGS sequence"/>
</dbReference>
<evidence type="ECO:0000313" key="3">
    <source>
        <dbReference type="Proteomes" id="UP000078542"/>
    </source>
</evidence>
<protein>
    <submittedName>
        <fullName evidence="2">Zinc finger MYM-type protein 1</fullName>
    </submittedName>
</protein>
<dbReference type="Pfam" id="PF14291">
    <property type="entry name" value="DUF4371"/>
    <property type="match status" value="1"/>
</dbReference>
<gene>
    <name evidence="2" type="ORF">ALC62_06075</name>
</gene>
<name>A0A151IJ93_9HYME</name>
<evidence type="ECO:0000313" key="2">
    <source>
        <dbReference type="EMBL" id="KYN03086.1"/>
    </source>
</evidence>
<dbReference type="EMBL" id="KQ977392">
    <property type="protein sequence ID" value="KYN03086.1"/>
    <property type="molecule type" value="Genomic_DNA"/>
</dbReference>
<reference evidence="2 3" key="1">
    <citation type="submission" date="2016-03" db="EMBL/GenBank/DDBJ databases">
        <title>Cyphomyrmex costatus WGS genome.</title>
        <authorList>
            <person name="Nygaard S."/>
            <person name="Hu H."/>
            <person name="Boomsma J."/>
            <person name="Zhang G."/>
        </authorList>
    </citation>
    <scope>NUCLEOTIDE SEQUENCE [LARGE SCALE GENOMIC DNA]</scope>
    <source>
        <strain evidence="2">MS0001</strain>
        <tissue evidence="2">Whole body</tissue>
    </source>
</reference>
<dbReference type="PANTHER" id="PTHR45749">
    <property type="match status" value="1"/>
</dbReference>
<organism evidence="2 3">
    <name type="scientific">Cyphomyrmex costatus</name>
    <dbReference type="NCBI Taxonomy" id="456900"/>
    <lineage>
        <taxon>Eukaryota</taxon>
        <taxon>Metazoa</taxon>
        <taxon>Ecdysozoa</taxon>
        <taxon>Arthropoda</taxon>
        <taxon>Hexapoda</taxon>
        <taxon>Insecta</taxon>
        <taxon>Pterygota</taxon>
        <taxon>Neoptera</taxon>
        <taxon>Endopterygota</taxon>
        <taxon>Hymenoptera</taxon>
        <taxon>Apocrita</taxon>
        <taxon>Aculeata</taxon>
        <taxon>Formicoidea</taxon>
        <taxon>Formicidae</taxon>
        <taxon>Myrmicinae</taxon>
        <taxon>Cyphomyrmex</taxon>
    </lineage>
</organism>
<sequence>MSSVFFQYIETSTPRLDKDPYFWQINDATRDYIVKNGFDQNMNCDFTNSKRQYDTQSRYFSKRLLERKLHNGETKTREWIIYSESTGKIYCGPCLAFCGGTQFGSREGFDDWKNSIRIEQHENSDSHKNSLLSLIMRENIVGTINEKLTESLHIEIKYWKQVLRRVISVIKKLSSRGLPFRGHTEKFGSVHSENYIMSLELLVEYDPFLAEYISRYGNPSSGRTSYLSSLICNEFIELMAEEILQVIFKEARESKYFSIIVDSTPDLSHIDQLTLILRYVKPDGSPIERFIKFLPNVGHKGTEIANAILLNLNKVNIDIKNCRGQSYDNASNMSGIYNGVQAKIRDICPYSEYIPCSAHSLNLVGICAAEICKESCTFFNIFQELHNLFSLSTYRWQILQDQCEAHKKREDYVNESRSTTQRKTIKILSVTRWSARHDSCESLLELWEPIQESLEVIKNDPSQKPLVKCQAKGIQIKLERLETAILSIFWEFVLQRINAVSKRLQNDSIDIFLVVNLYDSLIQFVTEIRNDKSFDNFEKKALLISKTKNCSGERSFSTLKRIKNYLRTSITQERLNSLALLNIENEILEGINFNNLIQRFAETKCKRKTFM</sequence>
<dbReference type="SUPFAM" id="SSF53098">
    <property type="entry name" value="Ribonuclease H-like"/>
    <property type="match status" value="1"/>
</dbReference>
<accession>A0A151IJ93</accession>
<dbReference type="AlphaFoldDB" id="A0A151IJ93"/>
<feature type="domain" description="DUF4371" evidence="1">
    <location>
        <begin position="108"/>
        <end position="339"/>
    </location>
</feature>